<gene>
    <name evidence="2" type="ORF">EV194_10983</name>
</gene>
<dbReference type="InterPro" id="IPR025665">
    <property type="entry name" value="Beta-barrel_OMP_2"/>
</dbReference>
<proteinExistence type="predicted"/>
<organism evidence="2 3">
    <name type="scientific">Natronoflexus pectinivorans</name>
    <dbReference type="NCBI Taxonomy" id="682526"/>
    <lineage>
        <taxon>Bacteria</taxon>
        <taxon>Pseudomonadati</taxon>
        <taxon>Bacteroidota</taxon>
        <taxon>Bacteroidia</taxon>
        <taxon>Marinilabiliales</taxon>
        <taxon>Marinilabiliaceae</taxon>
        <taxon>Natronoflexus</taxon>
    </lineage>
</organism>
<accession>A0A4R2GG96</accession>
<evidence type="ECO:0000313" key="2">
    <source>
        <dbReference type="EMBL" id="TCO07265.1"/>
    </source>
</evidence>
<evidence type="ECO:0000259" key="1">
    <source>
        <dbReference type="Pfam" id="PF13568"/>
    </source>
</evidence>
<comment type="caution">
    <text evidence="2">The sequence shown here is derived from an EMBL/GenBank/DDBJ whole genome shotgun (WGS) entry which is preliminary data.</text>
</comment>
<dbReference type="Proteomes" id="UP000295221">
    <property type="component" value="Unassembled WGS sequence"/>
</dbReference>
<dbReference type="OrthoDB" id="947434at2"/>
<dbReference type="RefSeq" id="WP_132434283.1">
    <property type="nucleotide sequence ID" value="NZ_SLWK01000009.1"/>
</dbReference>
<dbReference type="AlphaFoldDB" id="A0A4R2GG96"/>
<evidence type="ECO:0000313" key="3">
    <source>
        <dbReference type="Proteomes" id="UP000295221"/>
    </source>
</evidence>
<name>A0A4R2GG96_9BACT</name>
<sequence>MKTLISIAIIVFLSSNYLDSQNTQYNTEDSYRTDSRENFYFGAKIGTNYSNVYDTQGEEFVADSKFGIATGVFVSIPIGKNFGVQPEILFTQKGFKGTGRILGEPYELTRTTNHIDIPIYLQLKPIKYVSILAGPQYSYLIKQKDVFETASSSIETQEEFLDQEIRKNTFGFTGGLDFNFEHIVLGTRIGWDLLKNNGDGSSETPRYRNVWYQFTLGYRFHN</sequence>
<protein>
    <submittedName>
        <fullName evidence="2">Outer membrane protein with beta-barrel domain</fullName>
    </submittedName>
</protein>
<keyword evidence="3" id="KW-1185">Reference proteome</keyword>
<dbReference type="EMBL" id="SLWK01000009">
    <property type="protein sequence ID" value="TCO07265.1"/>
    <property type="molecule type" value="Genomic_DNA"/>
</dbReference>
<dbReference type="Pfam" id="PF13568">
    <property type="entry name" value="OMP_b-brl_2"/>
    <property type="match status" value="1"/>
</dbReference>
<feature type="domain" description="Outer membrane protein beta-barrel" evidence="1">
    <location>
        <begin position="37"/>
        <end position="189"/>
    </location>
</feature>
<reference evidence="2 3" key="1">
    <citation type="submission" date="2019-03" db="EMBL/GenBank/DDBJ databases">
        <title>Genomic Encyclopedia of Type Strains, Phase IV (KMG-IV): sequencing the most valuable type-strain genomes for metagenomic binning, comparative biology and taxonomic classification.</title>
        <authorList>
            <person name="Goeker M."/>
        </authorList>
    </citation>
    <scope>NUCLEOTIDE SEQUENCE [LARGE SCALE GENOMIC DNA]</scope>
    <source>
        <strain evidence="2 3">DSM 24179</strain>
    </source>
</reference>